<evidence type="ECO:0000313" key="2">
    <source>
        <dbReference type="Proteomes" id="UP001500967"/>
    </source>
</evidence>
<dbReference type="Proteomes" id="UP001500967">
    <property type="component" value="Unassembled WGS sequence"/>
</dbReference>
<accession>A0ABN0UTT9</accession>
<keyword evidence="2" id="KW-1185">Reference proteome</keyword>
<comment type="caution">
    <text evidence="1">The sequence shown here is derived from an EMBL/GenBank/DDBJ whole genome shotgun (WGS) entry which is preliminary data.</text>
</comment>
<proteinExistence type="predicted"/>
<name>A0ABN0UTT9_9ACTN</name>
<dbReference type="EMBL" id="BAAAGX010000020">
    <property type="protein sequence ID" value="GAA0261288.1"/>
    <property type="molecule type" value="Genomic_DNA"/>
</dbReference>
<reference evidence="1 2" key="1">
    <citation type="journal article" date="2019" name="Int. J. Syst. Evol. Microbiol.">
        <title>The Global Catalogue of Microorganisms (GCM) 10K type strain sequencing project: providing services to taxonomists for standard genome sequencing and annotation.</title>
        <authorList>
            <consortium name="The Broad Institute Genomics Platform"/>
            <consortium name="The Broad Institute Genome Sequencing Center for Infectious Disease"/>
            <person name="Wu L."/>
            <person name="Ma J."/>
        </authorList>
    </citation>
    <scope>NUCLEOTIDE SEQUENCE [LARGE SCALE GENOMIC DNA]</scope>
    <source>
        <strain evidence="1 2">JCM 10425</strain>
    </source>
</reference>
<protein>
    <submittedName>
        <fullName evidence="1">Uncharacterized protein</fullName>
    </submittedName>
</protein>
<organism evidence="1 2">
    <name type="scientific">Cryptosporangium japonicum</name>
    <dbReference type="NCBI Taxonomy" id="80872"/>
    <lineage>
        <taxon>Bacteria</taxon>
        <taxon>Bacillati</taxon>
        <taxon>Actinomycetota</taxon>
        <taxon>Actinomycetes</taxon>
        <taxon>Cryptosporangiales</taxon>
        <taxon>Cryptosporangiaceae</taxon>
        <taxon>Cryptosporangium</taxon>
    </lineage>
</organism>
<sequence length="73" mass="7571">MCAVVPGIRAVTSTVEGAAAMPENELSSVPDDTAEVDPDNQADVAEEFAENAGIDPSPHEVDEYVALQDSDPA</sequence>
<gene>
    <name evidence="1" type="ORF">GCM10009539_53580</name>
</gene>
<evidence type="ECO:0000313" key="1">
    <source>
        <dbReference type="EMBL" id="GAA0261288.1"/>
    </source>
</evidence>